<feature type="transmembrane region" description="Helical" evidence="2">
    <location>
        <begin position="12"/>
        <end position="33"/>
    </location>
</feature>
<keyword evidence="2" id="KW-0472">Membrane</keyword>
<feature type="transmembrane region" description="Helical" evidence="2">
    <location>
        <begin position="157"/>
        <end position="175"/>
    </location>
</feature>
<protein>
    <submittedName>
        <fullName evidence="4">CAAX amino terminal protease self- immunity</fullName>
    </submittedName>
</protein>
<evidence type="ECO:0000259" key="3">
    <source>
        <dbReference type="Pfam" id="PF02517"/>
    </source>
</evidence>
<sequence>MKQKLQQVYPLIALILATLYQIIPHNVLYLPIFAGVSDFLFYILDMSLRLLVIAPAVILLFKTGNWQKMNGKTFRWSYLAYAILTIFALYIWNMMASILLPAPENASRYHAHVSTFTGATIFLMRFLYPVILAPVFEEIIYRGLVMTALEKCSYWRLDVLASAVFFAVLHISNYGWSGTDFIFYFVGGLFFTLLFKHVKSIYWSIGVHITYNGLMQLLMILL</sequence>
<feature type="transmembrane region" description="Helical" evidence="2">
    <location>
        <begin position="181"/>
        <end position="198"/>
    </location>
</feature>
<gene>
    <name evidence="4" type="ORF">SCSS39_00246</name>
</gene>
<dbReference type="GO" id="GO:0080120">
    <property type="term" value="P:CAAX-box protein maturation"/>
    <property type="evidence" value="ECO:0007669"/>
    <property type="project" value="UniProtKB-ARBA"/>
</dbReference>
<dbReference type="PANTHER" id="PTHR36435:SF1">
    <property type="entry name" value="CAAX AMINO TERMINAL PROTEASE FAMILY PROTEIN"/>
    <property type="match status" value="1"/>
</dbReference>
<evidence type="ECO:0000313" key="4">
    <source>
        <dbReference type="EMBL" id="VUW91358.1"/>
    </source>
</evidence>
<dbReference type="Pfam" id="PF02517">
    <property type="entry name" value="Rce1-like"/>
    <property type="match status" value="1"/>
</dbReference>
<feature type="transmembrane region" description="Helical" evidence="2">
    <location>
        <begin position="112"/>
        <end position="136"/>
    </location>
</feature>
<organism evidence="4 5">
    <name type="scientific">Streptococcus constellatus</name>
    <dbReference type="NCBI Taxonomy" id="76860"/>
    <lineage>
        <taxon>Bacteria</taxon>
        <taxon>Bacillati</taxon>
        <taxon>Bacillota</taxon>
        <taxon>Bacilli</taxon>
        <taxon>Lactobacillales</taxon>
        <taxon>Streptococcaceae</taxon>
        <taxon>Streptococcus</taxon>
        <taxon>Streptococcus anginosus group</taxon>
    </lineage>
</organism>
<dbReference type="EMBL" id="CABHMZ010000003">
    <property type="protein sequence ID" value="VUW91358.1"/>
    <property type="molecule type" value="Genomic_DNA"/>
</dbReference>
<keyword evidence="4" id="KW-0378">Hydrolase</keyword>
<reference evidence="4 5" key="1">
    <citation type="submission" date="2019-07" db="EMBL/GenBank/DDBJ databases">
        <authorList>
            <person name="Hibberd C M."/>
            <person name="Gehrig L. J."/>
            <person name="Chang H.-W."/>
            <person name="Venkatesh S."/>
        </authorList>
    </citation>
    <scope>NUCLEOTIDE SEQUENCE [LARGE SCALE GENOMIC DNA]</scope>
    <source>
        <strain evidence="4">Streptococcus_constellatus_SS_Bg39</strain>
    </source>
</reference>
<dbReference type="RefSeq" id="WP_260843516.1">
    <property type="nucleotide sequence ID" value="NZ_CABHMZ010000003.1"/>
</dbReference>
<dbReference type="GO" id="GO:0006508">
    <property type="term" value="P:proteolysis"/>
    <property type="evidence" value="ECO:0007669"/>
    <property type="project" value="UniProtKB-KW"/>
</dbReference>
<comment type="similarity">
    <text evidence="1">Belongs to the UPF0177 family.</text>
</comment>
<dbReference type="GO" id="GO:0004175">
    <property type="term" value="F:endopeptidase activity"/>
    <property type="evidence" value="ECO:0007669"/>
    <property type="project" value="UniProtKB-ARBA"/>
</dbReference>
<dbReference type="InterPro" id="IPR003675">
    <property type="entry name" value="Rce1/LyrA-like_dom"/>
</dbReference>
<evidence type="ECO:0000313" key="5">
    <source>
        <dbReference type="Proteomes" id="UP000385544"/>
    </source>
</evidence>
<evidence type="ECO:0000256" key="1">
    <source>
        <dbReference type="ARBA" id="ARBA00009067"/>
    </source>
</evidence>
<keyword evidence="4" id="KW-0645">Protease</keyword>
<name>A0A564S9E2_STRCV</name>
<evidence type="ECO:0000256" key="2">
    <source>
        <dbReference type="SAM" id="Phobius"/>
    </source>
</evidence>
<dbReference type="Proteomes" id="UP000385544">
    <property type="component" value="Unassembled WGS sequence"/>
</dbReference>
<keyword evidence="2" id="KW-1133">Transmembrane helix</keyword>
<feature type="domain" description="CAAX prenyl protease 2/Lysostaphin resistance protein A-like" evidence="3">
    <location>
        <begin position="122"/>
        <end position="213"/>
    </location>
</feature>
<dbReference type="InterPro" id="IPR052710">
    <property type="entry name" value="CAAX_protease"/>
</dbReference>
<dbReference type="PANTHER" id="PTHR36435">
    <property type="entry name" value="SLR1288 PROTEIN"/>
    <property type="match status" value="1"/>
</dbReference>
<keyword evidence="2" id="KW-0812">Transmembrane</keyword>
<accession>A0A564S9E2</accession>
<proteinExistence type="inferred from homology"/>
<feature type="transmembrane region" description="Helical" evidence="2">
    <location>
        <begin position="73"/>
        <end position="92"/>
    </location>
</feature>
<dbReference type="AlphaFoldDB" id="A0A564S9E2"/>
<feature type="transmembrane region" description="Helical" evidence="2">
    <location>
        <begin position="39"/>
        <end position="61"/>
    </location>
</feature>